<name>A0ABN7WBN4_GIGMA</name>
<keyword evidence="2" id="KW-1185">Reference proteome</keyword>
<feature type="non-terminal residue" evidence="1">
    <location>
        <position position="1"/>
    </location>
</feature>
<dbReference type="Proteomes" id="UP000789901">
    <property type="component" value="Unassembled WGS sequence"/>
</dbReference>
<comment type="caution">
    <text evidence="1">The sequence shown here is derived from an EMBL/GenBank/DDBJ whole genome shotgun (WGS) entry which is preliminary data.</text>
</comment>
<accession>A0ABN7WBN4</accession>
<reference evidence="1 2" key="1">
    <citation type="submission" date="2021-06" db="EMBL/GenBank/DDBJ databases">
        <authorList>
            <person name="Kallberg Y."/>
            <person name="Tangrot J."/>
            <person name="Rosling A."/>
        </authorList>
    </citation>
    <scope>NUCLEOTIDE SEQUENCE [LARGE SCALE GENOMIC DNA]</scope>
    <source>
        <strain evidence="1 2">120-4 pot B 10/14</strain>
    </source>
</reference>
<dbReference type="EMBL" id="CAJVQB010037621">
    <property type="protein sequence ID" value="CAG8825378.1"/>
    <property type="molecule type" value="Genomic_DNA"/>
</dbReference>
<evidence type="ECO:0000313" key="2">
    <source>
        <dbReference type="Proteomes" id="UP000789901"/>
    </source>
</evidence>
<proteinExistence type="predicted"/>
<organism evidence="1 2">
    <name type="scientific">Gigaspora margarita</name>
    <dbReference type="NCBI Taxonomy" id="4874"/>
    <lineage>
        <taxon>Eukaryota</taxon>
        <taxon>Fungi</taxon>
        <taxon>Fungi incertae sedis</taxon>
        <taxon>Mucoromycota</taxon>
        <taxon>Glomeromycotina</taxon>
        <taxon>Glomeromycetes</taxon>
        <taxon>Diversisporales</taxon>
        <taxon>Gigasporaceae</taxon>
        <taxon>Gigaspora</taxon>
    </lineage>
</organism>
<evidence type="ECO:0000313" key="1">
    <source>
        <dbReference type="EMBL" id="CAG8825378.1"/>
    </source>
</evidence>
<sequence length="61" mass="7107">IQFATIGIFKMAFNEFFEDLDKDFIGDPEHAFIVQEKVNDIKRELKSESKMDIEKGKAIIK</sequence>
<gene>
    <name evidence="1" type="ORF">GMARGA_LOCUS28827</name>
</gene>
<protein>
    <submittedName>
        <fullName evidence="1">15014_t:CDS:1</fullName>
    </submittedName>
</protein>